<name>A0A3A1QPE3_9BACI</name>
<proteinExistence type="predicted"/>
<gene>
    <name evidence="1" type="ORF">D3H55_20310</name>
</gene>
<comment type="caution">
    <text evidence="1">The sequence shown here is derived from an EMBL/GenBank/DDBJ whole genome shotgun (WGS) entry which is preliminary data.</text>
</comment>
<protein>
    <submittedName>
        <fullName evidence="1">Uncharacterized protein</fullName>
    </submittedName>
</protein>
<evidence type="ECO:0000313" key="2">
    <source>
        <dbReference type="Proteomes" id="UP000265801"/>
    </source>
</evidence>
<evidence type="ECO:0000313" key="1">
    <source>
        <dbReference type="EMBL" id="RIW28915.1"/>
    </source>
</evidence>
<dbReference type="EMBL" id="QXIR01000038">
    <property type="protein sequence ID" value="RIW28915.1"/>
    <property type="molecule type" value="Genomic_DNA"/>
</dbReference>
<dbReference type="OrthoDB" id="2908398at2"/>
<keyword evidence="2" id="KW-1185">Reference proteome</keyword>
<reference evidence="1 2" key="1">
    <citation type="submission" date="2018-09" db="EMBL/GenBank/DDBJ databases">
        <title>Bacillus saliacetes sp. nov., isolated from Thai shrimp paste (Ka-pi).</title>
        <authorList>
            <person name="Daroonpunt R."/>
            <person name="Tanasupawat S."/>
            <person name="Yiamsombut S."/>
        </authorList>
    </citation>
    <scope>NUCLEOTIDE SEQUENCE [LARGE SCALE GENOMIC DNA]</scope>
    <source>
        <strain evidence="1 2">SKP7-4</strain>
    </source>
</reference>
<dbReference type="AlphaFoldDB" id="A0A3A1QPE3"/>
<accession>A0A3A1QPE3</accession>
<dbReference type="Proteomes" id="UP000265801">
    <property type="component" value="Unassembled WGS sequence"/>
</dbReference>
<sequence length="109" mass="12884">MAKMNVQIEKDANEVKYISILRKNTNKSISEIKELINNNDFILSYDLLETDELLEMRKIISLLLEAGANVQIYEDNREVSIEFLDNLIESYLDTERYLEEVDEQMFNED</sequence>
<organism evidence="1 2">
    <name type="scientific">Bacillus salacetis</name>
    <dbReference type="NCBI Taxonomy" id="2315464"/>
    <lineage>
        <taxon>Bacteria</taxon>
        <taxon>Bacillati</taxon>
        <taxon>Bacillota</taxon>
        <taxon>Bacilli</taxon>
        <taxon>Bacillales</taxon>
        <taxon>Bacillaceae</taxon>
        <taxon>Bacillus</taxon>
    </lineage>
</organism>
<dbReference type="RefSeq" id="WP_119549133.1">
    <property type="nucleotide sequence ID" value="NZ_QXIR01000038.1"/>
</dbReference>